<dbReference type="Gene3D" id="2.60.260.20">
    <property type="entry name" value="Urease metallochaperone UreE, N-terminal domain"/>
    <property type="match status" value="2"/>
</dbReference>
<sequence>MEFKDYYNVLGVPRGATQDEIKKAYRKLARKYHPDVSKEANAEDRFKEVNEAYEVLGDAQKRRAYDDLGANWKSGQDFRPPPGWEEIFGDVRGGGARRAAGGFEDAGGGFSDFFESLFGGGFRRAGGARPGGGGFQARGADQAARIEITLEQAAHGAVLPVQLGNGRRLQVKIPPGVTEGQRIRLAGQGGPGVGGGPGGDLFLEVSIRPHGRYRLEGRDVHLDLPVTPWEAALGATVNVPTLEGRVELKIPPGSQSGRRLRLRGKGLPGRPQGDQYVVLQIVTPPANSEQARKFYERMKKELPFDPRAHLK</sequence>
<keyword evidence="4" id="KW-1185">Reference proteome</keyword>
<dbReference type="InterPro" id="IPR036869">
    <property type="entry name" value="J_dom_sf"/>
</dbReference>
<dbReference type="GO" id="GO:0051082">
    <property type="term" value="F:unfolded protein binding"/>
    <property type="evidence" value="ECO:0007669"/>
    <property type="project" value="InterPro"/>
</dbReference>
<feature type="domain" description="J" evidence="2">
    <location>
        <begin position="5"/>
        <end position="69"/>
    </location>
</feature>
<dbReference type="PRINTS" id="PR00625">
    <property type="entry name" value="JDOMAIN"/>
</dbReference>
<protein>
    <submittedName>
        <fullName evidence="3">Cytochrome C biogenesis protein</fullName>
    </submittedName>
</protein>
<dbReference type="InterPro" id="IPR002939">
    <property type="entry name" value="DnaJ_C"/>
</dbReference>
<dbReference type="SMART" id="SM00271">
    <property type="entry name" value="DnaJ"/>
    <property type="match status" value="1"/>
</dbReference>
<organism evidence="3 4">
    <name type="scientific">Thioalkalivibrio denitrificans</name>
    <dbReference type="NCBI Taxonomy" id="108003"/>
    <lineage>
        <taxon>Bacteria</taxon>
        <taxon>Pseudomonadati</taxon>
        <taxon>Pseudomonadota</taxon>
        <taxon>Gammaproteobacteria</taxon>
        <taxon>Chromatiales</taxon>
        <taxon>Ectothiorhodospiraceae</taxon>
        <taxon>Thioalkalivibrio</taxon>
    </lineage>
</organism>
<dbReference type="Pfam" id="PF00226">
    <property type="entry name" value="DnaJ"/>
    <property type="match status" value="1"/>
</dbReference>
<keyword evidence="1" id="KW-0143">Chaperone</keyword>
<dbReference type="CDD" id="cd10747">
    <property type="entry name" value="DnaJ_C"/>
    <property type="match status" value="1"/>
</dbReference>
<dbReference type="EMBL" id="MVBK01000032">
    <property type="protein sequence ID" value="OOG25978.1"/>
    <property type="molecule type" value="Genomic_DNA"/>
</dbReference>
<proteinExistence type="predicted"/>
<dbReference type="CDD" id="cd06257">
    <property type="entry name" value="DnaJ"/>
    <property type="match status" value="1"/>
</dbReference>
<dbReference type="SUPFAM" id="SSF49493">
    <property type="entry name" value="HSP40/DnaJ peptide-binding domain"/>
    <property type="match status" value="2"/>
</dbReference>
<dbReference type="AlphaFoldDB" id="A0A1V3NM76"/>
<evidence type="ECO:0000259" key="2">
    <source>
        <dbReference type="PROSITE" id="PS50076"/>
    </source>
</evidence>
<evidence type="ECO:0000256" key="1">
    <source>
        <dbReference type="ARBA" id="ARBA00023186"/>
    </source>
</evidence>
<accession>A0A1V3NM76</accession>
<dbReference type="SUPFAM" id="SSF46565">
    <property type="entry name" value="Chaperone J-domain"/>
    <property type="match status" value="1"/>
</dbReference>
<evidence type="ECO:0000313" key="3">
    <source>
        <dbReference type="EMBL" id="OOG25978.1"/>
    </source>
</evidence>
<dbReference type="GO" id="GO:0005737">
    <property type="term" value="C:cytoplasm"/>
    <property type="evidence" value="ECO:0007669"/>
    <property type="project" value="TreeGrafter"/>
</dbReference>
<name>A0A1V3NM76_9GAMM</name>
<dbReference type="PROSITE" id="PS50076">
    <property type="entry name" value="DNAJ_2"/>
    <property type="match status" value="1"/>
</dbReference>
<evidence type="ECO:0000313" key="4">
    <source>
        <dbReference type="Proteomes" id="UP000189462"/>
    </source>
</evidence>
<dbReference type="PANTHER" id="PTHR43096">
    <property type="entry name" value="DNAJ HOMOLOG 1, MITOCHONDRIAL-RELATED"/>
    <property type="match status" value="1"/>
</dbReference>
<dbReference type="RefSeq" id="WP_077278136.1">
    <property type="nucleotide sequence ID" value="NZ_MVBK01000032.1"/>
</dbReference>
<comment type="caution">
    <text evidence="3">The sequence shown here is derived from an EMBL/GenBank/DDBJ whole genome shotgun (WGS) entry which is preliminary data.</text>
</comment>
<gene>
    <name evidence="3" type="ORF">B1C78_05475</name>
</gene>
<dbReference type="Proteomes" id="UP000189462">
    <property type="component" value="Unassembled WGS sequence"/>
</dbReference>
<dbReference type="InterPro" id="IPR001623">
    <property type="entry name" value="DnaJ_domain"/>
</dbReference>
<dbReference type="STRING" id="108003.B1C78_05475"/>
<dbReference type="GO" id="GO:0042026">
    <property type="term" value="P:protein refolding"/>
    <property type="evidence" value="ECO:0007669"/>
    <property type="project" value="TreeGrafter"/>
</dbReference>
<dbReference type="Pfam" id="PF01556">
    <property type="entry name" value="DnaJ_C"/>
    <property type="match status" value="1"/>
</dbReference>
<dbReference type="PROSITE" id="PS00636">
    <property type="entry name" value="DNAJ_1"/>
    <property type="match status" value="1"/>
</dbReference>
<reference evidence="3 4" key="1">
    <citation type="submission" date="2017-02" db="EMBL/GenBank/DDBJ databases">
        <title>Genomic diversity within the haloalkaliphilic genus Thioalkalivibrio.</title>
        <authorList>
            <person name="Ahn A.-C."/>
            <person name="Meier-Kolthoff J."/>
            <person name="Overmars L."/>
            <person name="Richter M."/>
            <person name="Woyke T."/>
            <person name="Sorokin D.Y."/>
            <person name="Muyzer G."/>
        </authorList>
    </citation>
    <scope>NUCLEOTIDE SEQUENCE [LARGE SCALE GENOMIC DNA]</scope>
    <source>
        <strain evidence="3 4">ALJD</strain>
    </source>
</reference>
<dbReference type="PANTHER" id="PTHR43096:SF52">
    <property type="entry name" value="DNAJ HOMOLOG 1, MITOCHONDRIAL-RELATED"/>
    <property type="match status" value="1"/>
</dbReference>
<dbReference type="InterPro" id="IPR018253">
    <property type="entry name" value="DnaJ_domain_CS"/>
</dbReference>
<dbReference type="InterPro" id="IPR008971">
    <property type="entry name" value="HSP40/DnaJ_pept-bd"/>
</dbReference>
<dbReference type="Gene3D" id="1.10.287.110">
    <property type="entry name" value="DnaJ domain"/>
    <property type="match status" value="1"/>
</dbReference>
<dbReference type="OrthoDB" id="9779889at2"/>
<dbReference type="FunFam" id="2.60.260.20:FF:000013">
    <property type="entry name" value="DnaJ subfamily B member 11"/>
    <property type="match status" value="1"/>
</dbReference>